<accession>A0ABS1JB46</accession>
<dbReference type="InterPro" id="IPR050398">
    <property type="entry name" value="HssS/ArlS-like"/>
</dbReference>
<dbReference type="InterPro" id="IPR003661">
    <property type="entry name" value="HisK_dim/P_dom"/>
</dbReference>
<feature type="transmembrane region" description="Helical" evidence="14">
    <location>
        <begin position="30"/>
        <end position="51"/>
    </location>
</feature>
<evidence type="ECO:0000256" key="10">
    <source>
        <dbReference type="ARBA" id="ARBA00022840"/>
    </source>
</evidence>
<dbReference type="InterPro" id="IPR003594">
    <property type="entry name" value="HATPase_dom"/>
</dbReference>
<dbReference type="Pfam" id="PF02518">
    <property type="entry name" value="HATPase_c"/>
    <property type="match status" value="1"/>
</dbReference>
<dbReference type="Pfam" id="PF00512">
    <property type="entry name" value="HisKA"/>
    <property type="match status" value="1"/>
</dbReference>
<keyword evidence="6" id="KW-0808">Transferase</keyword>
<dbReference type="GO" id="GO:0016301">
    <property type="term" value="F:kinase activity"/>
    <property type="evidence" value="ECO:0007669"/>
    <property type="project" value="UniProtKB-KW"/>
</dbReference>
<evidence type="ECO:0000256" key="5">
    <source>
        <dbReference type="ARBA" id="ARBA00022553"/>
    </source>
</evidence>
<dbReference type="PANTHER" id="PTHR45528">
    <property type="entry name" value="SENSOR HISTIDINE KINASE CPXA"/>
    <property type="match status" value="1"/>
</dbReference>
<dbReference type="PANTHER" id="PTHR45528:SF8">
    <property type="entry name" value="HISTIDINE KINASE"/>
    <property type="match status" value="1"/>
</dbReference>
<dbReference type="SUPFAM" id="SSF55874">
    <property type="entry name" value="ATPase domain of HSP90 chaperone/DNA topoisomerase II/histidine kinase"/>
    <property type="match status" value="1"/>
</dbReference>
<dbReference type="Gene3D" id="3.30.565.10">
    <property type="entry name" value="Histidine kinase-like ATPase, C-terminal domain"/>
    <property type="match status" value="1"/>
</dbReference>
<keyword evidence="13 14" id="KW-0472">Membrane</keyword>
<dbReference type="CDD" id="cd00075">
    <property type="entry name" value="HATPase"/>
    <property type="match status" value="1"/>
</dbReference>
<name>A0ABS1JB46_9BACL</name>
<dbReference type="PROSITE" id="PS50109">
    <property type="entry name" value="HIS_KIN"/>
    <property type="match status" value="1"/>
</dbReference>
<proteinExistence type="predicted"/>
<evidence type="ECO:0000256" key="6">
    <source>
        <dbReference type="ARBA" id="ARBA00022679"/>
    </source>
</evidence>
<dbReference type="Gene3D" id="1.10.287.130">
    <property type="match status" value="1"/>
</dbReference>
<dbReference type="SMART" id="SM00388">
    <property type="entry name" value="HisKA"/>
    <property type="match status" value="1"/>
</dbReference>
<evidence type="ECO:0000313" key="18">
    <source>
        <dbReference type="Proteomes" id="UP000602284"/>
    </source>
</evidence>
<dbReference type="Pfam" id="PF00672">
    <property type="entry name" value="HAMP"/>
    <property type="match status" value="1"/>
</dbReference>
<reference evidence="17 18" key="1">
    <citation type="submission" date="2021-01" db="EMBL/GenBank/DDBJ databases">
        <title>Tumebacillus sp. strain ITR2 16S ribosomal RNA gene Genome sequencing and assembly.</title>
        <authorList>
            <person name="Kang M."/>
        </authorList>
    </citation>
    <scope>NUCLEOTIDE SEQUENCE [LARGE SCALE GENOMIC DNA]</scope>
    <source>
        <strain evidence="17 18">ITR2</strain>
    </source>
</reference>
<dbReference type="InterPro" id="IPR036890">
    <property type="entry name" value="HATPase_C_sf"/>
</dbReference>
<dbReference type="InterPro" id="IPR036097">
    <property type="entry name" value="HisK_dim/P_sf"/>
</dbReference>
<comment type="caution">
    <text evidence="17">The sequence shown here is derived from an EMBL/GenBank/DDBJ whole genome shotgun (WGS) entry which is preliminary data.</text>
</comment>
<keyword evidence="11 14" id="KW-1133">Transmembrane helix</keyword>
<organism evidence="17 18">
    <name type="scientific">Tumebacillus amylolyticus</name>
    <dbReference type="NCBI Taxonomy" id="2801339"/>
    <lineage>
        <taxon>Bacteria</taxon>
        <taxon>Bacillati</taxon>
        <taxon>Bacillota</taxon>
        <taxon>Bacilli</taxon>
        <taxon>Bacillales</taxon>
        <taxon>Alicyclobacillaceae</taxon>
        <taxon>Tumebacillus</taxon>
    </lineage>
</organism>
<dbReference type="PROSITE" id="PS50885">
    <property type="entry name" value="HAMP"/>
    <property type="match status" value="1"/>
</dbReference>
<dbReference type="SUPFAM" id="SSF158472">
    <property type="entry name" value="HAMP domain-like"/>
    <property type="match status" value="1"/>
</dbReference>
<dbReference type="SMART" id="SM00387">
    <property type="entry name" value="HATPase_c"/>
    <property type="match status" value="1"/>
</dbReference>
<evidence type="ECO:0000256" key="3">
    <source>
        <dbReference type="ARBA" id="ARBA00012438"/>
    </source>
</evidence>
<evidence type="ECO:0000256" key="12">
    <source>
        <dbReference type="ARBA" id="ARBA00023012"/>
    </source>
</evidence>
<dbReference type="SUPFAM" id="SSF47384">
    <property type="entry name" value="Homodimeric domain of signal transducing histidine kinase"/>
    <property type="match status" value="1"/>
</dbReference>
<evidence type="ECO:0000256" key="7">
    <source>
        <dbReference type="ARBA" id="ARBA00022692"/>
    </source>
</evidence>
<dbReference type="EC" id="2.7.13.3" evidence="3"/>
<keyword evidence="5" id="KW-0597">Phosphoprotein</keyword>
<sequence>MKANRNLWSRIGRLYDRLVWEINHSLRAQLMMMFVLSLLIAFTVGILTNYVTESFFRTSIIDYSSGRYKIDDAARNLTQAIALKEENGGSYDVQQQLEELEERNRRTGEVGELRLLVVDSAGKVLYKSKKAKEKEVNLHDLLWQSMDQQRKDDVGDEGESTFAYPVEMGGEHVFVIASGSPKPAIQYRPTGNPVPMVVFFAGFFISFYWLSKRKVRYIGELADGLLLISEGQLEHRVPEISSDELGSLAQNINHMTNELQTKIEAERLAERMKNELITNVSHDLRTPLTSVMGYLRLLHEHRYESTEQLEEYVKVAYSKSEQLQGLIEDLFEFTKLSGPGVQLVKQEICVHDLLEQLIEEWVPLFEAEGLSVLRTLPEGHLFLPVDAEKLVRVLENLFSNVVKYSTKPGVVAITLRDTGDGAQFTIENHGEPLTSEELERLFDRFYRVEQARSSARGGSGLGLAIAQNIITLHGGRIWAESEGERVTFQVWLPRT</sequence>
<evidence type="ECO:0000256" key="13">
    <source>
        <dbReference type="ARBA" id="ARBA00023136"/>
    </source>
</evidence>
<keyword evidence="9 17" id="KW-0418">Kinase</keyword>
<evidence type="ECO:0000256" key="4">
    <source>
        <dbReference type="ARBA" id="ARBA00022475"/>
    </source>
</evidence>
<keyword evidence="8" id="KW-0547">Nucleotide-binding</keyword>
<gene>
    <name evidence="17" type="ORF">JJB07_11415</name>
</gene>
<keyword evidence="7 14" id="KW-0812">Transmembrane</keyword>
<evidence type="ECO:0000313" key="17">
    <source>
        <dbReference type="EMBL" id="MBL0387259.1"/>
    </source>
</evidence>
<dbReference type="EMBL" id="JAEQNB010000003">
    <property type="protein sequence ID" value="MBL0387259.1"/>
    <property type="molecule type" value="Genomic_DNA"/>
</dbReference>
<keyword evidence="10" id="KW-0067">ATP-binding</keyword>
<comment type="subcellular location">
    <subcellularLocation>
        <location evidence="2">Cell membrane</location>
        <topology evidence="2">Multi-pass membrane protein</topology>
    </subcellularLocation>
</comment>
<dbReference type="Proteomes" id="UP000602284">
    <property type="component" value="Unassembled WGS sequence"/>
</dbReference>
<feature type="domain" description="HAMP" evidence="16">
    <location>
        <begin position="212"/>
        <end position="264"/>
    </location>
</feature>
<evidence type="ECO:0000256" key="1">
    <source>
        <dbReference type="ARBA" id="ARBA00000085"/>
    </source>
</evidence>
<dbReference type="InterPro" id="IPR004358">
    <property type="entry name" value="Sig_transdc_His_kin-like_C"/>
</dbReference>
<dbReference type="CDD" id="cd00082">
    <property type="entry name" value="HisKA"/>
    <property type="match status" value="1"/>
</dbReference>
<evidence type="ECO:0000256" key="8">
    <source>
        <dbReference type="ARBA" id="ARBA00022741"/>
    </source>
</evidence>
<evidence type="ECO:0000259" key="16">
    <source>
        <dbReference type="PROSITE" id="PS50885"/>
    </source>
</evidence>
<dbReference type="PRINTS" id="PR00344">
    <property type="entry name" value="BCTRLSENSOR"/>
</dbReference>
<dbReference type="RefSeq" id="WP_201635079.1">
    <property type="nucleotide sequence ID" value="NZ_JAEQNB010000003.1"/>
</dbReference>
<keyword evidence="18" id="KW-1185">Reference proteome</keyword>
<evidence type="ECO:0000256" key="9">
    <source>
        <dbReference type="ARBA" id="ARBA00022777"/>
    </source>
</evidence>
<comment type="catalytic activity">
    <reaction evidence="1">
        <text>ATP + protein L-histidine = ADP + protein N-phospho-L-histidine.</text>
        <dbReference type="EC" id="2.7.13.3"/>
    </reaction>
</comment>
<evidence type="ECO:0000259" key="15">
    <source>
        <dbReference type="PROSITE" id="PS50109"/>
    </source>
</evidence>
<protein>
    <recommendedName>
        <fullName evidence="3">histidine kinase</fullName>
        <ecNumber evidence="3">2.7.13.3</ecNumber>
    </recommendedName>
</protein>
<keyword evidence="4" id="KW-1003">Cell membrane</keyword>
<keyword evidence="12" id="KW-0902">Two-component regulatory system</keyword>
<dbReference type="InterPro" id="IPR003660">
    <property type="entry name" value="HAMP_dom"/>
</dbReference>
<dbReference type="Gene3D" id="6.10.340.10">
    <property type="match status" value="1"/>
</dbReference>
<evidence type="ECO:0000256" key="11">
    <source>
        <dbReference type="ARBA" id="ARBA00022989"/>
    </source>
</evidence>
<evidence type="ECO:0000256" key="14">
    <source>
        <dbReference type="SAM" id="Phobius"/>
    </source>
</evidence>
<dbReference type="CDD" id="cd06225">
    <property type="entry name" value="HAMP"/>
    <property type="match status" value="1"/>
</dbReference>
<dbReference type="SMART" id="SM00304">
    <property type="entry name" value="HAMP"/>
    <property type="match status" value="1"/>
</dbReference>
<dbReference type="InterPro" id="IPR005467">
    <property type="entry name" value="His_kinase_dom"/>
</dbReference>
<evidence type="ECO:0000256" key="2">
    <source>
        <dbReference type="ARBA" id="ARBA00004651"/>
    </source>
</evidence>
<feature type="domain" description="Histidine kinase" evidence="15">
    <location>
        <begin position="279"/>
        <end position="495"/>
    </location>
</feature>